<name>A0A9N9LDN0_9HELO</name>
<sequence length="221" mass="25072">MSQLDLFVGELKTNFDLGNKSKVSPEANKFHYLITKAKKEGNMDEVLRLVKERIKGTREEAEIIYNKIDQMLTGIGLSLSKTKTKITNINDKEILFLGTTIFRARKVSFAKVISNGYVKRNSRKLRLEAPLIRVMKKLHEADFMKEVMRGYLNYYKFTHNYGKLTSTLVLILKSSCAKLLAAKYSLGTEAKVYRKFGPQLTAAEHSVVQEKGKGKGKAKTV</sequence>
<evidence type="ECO:0000313" key="2">
    <source>
        <dbReference type="EMBL" id="CAG8962387.1"/>
    </source>
</evidence>
<dbReference type="Pfam" id="PF01348">
    <property type="entry name" value="Intron_maturas2"/>
    <property type="match status" value="1"/>
</dbReference>
<gene>
    <name evidence="2" type="ORF">HYFRA_00013603</name>
</gene>
<dbReference type="GO" id="GO:0006397">
    <property type="term" value="P:mRNA processing"/>
    <property type="evidence" value="ECO:0007669"/>
    <property type="project" value="InterPro"/>
</dbReference>
<keyword evidence="3" id="KW-1185">Reference proteome</keyword>
<comment type="caution">
    <text evidence="2">The sequence shown here is derived from an EMBL/GenBank/DDBJ whole genome shotgun (WGS) entry which is preliminary data.</text>
</comment>
<dbReference type="InterPro" id="IPR051083">
    <property type="entry name" value="GrpII_Intron_Splice-Mob/Def"/>
</dbReference>
<evidence type="ECO:0000313" key="3">
    <source>
        <dbReference type="Proteomes" id="UP000696280"/>
    </source>
</evidence>
<accession>A0A9N9LDN0</accession>
<dbReference type="OrthoDB" id="3594036at2759"/>
<dbReference type="AlphaFoldDB" id="A0A9N9LDN0"/>
<dbReference type="PANTHER" id="PTHR34047:SF8">
    <property type="entry name" value="PROTEIN YKFC"/>
    <property type="match status" value="1"/>
</dbReference>
<dbReference type="GO" id="GO:0005737">
    <property type="term" value="C:cytoplasm"/>
    <property type="evidence" value="ECO:0007669"/>
    <property type="project" value="UniProtKB-ARBA"/>
</dbReference>
<evidence type="ECO:0000259" key="1">
    <source>
        <dbReference type="Pfam" id="PF01348"/>
    </source>
</evidence>
<dbReference type="PANTHER" id="PTHR34047">
    <property type="entry name" value="NUCLEAR INTRON MATURASE 1, MITOCHONDRIAL-RELATED"/>
    <property type="match status" value="1"/>
</dbReference>
<reference evidence="2" key="1">
    <citation type="submission" date="2021-07" db="EMBL/GenBank/DDBJ databases">
        <authorList>
            <person name="Durling M."/>
        </authorList>
    </citation>
    <scope>NUCLEOTIDE SEQUENCE</scope>
</reference>
<protein>
    <recommendedName>
        <fullName evidence="1">Domain X domain-containing protein</fullName>
    </recommendedName>
</protein>
<organism evidence="2 3">
    <name type="scientific">Hymenoscyphus fraxineus</name>
    <dbReference type="NCBI Taxonomy" id="746836"/>
    <lineage>
        <taxon>Eukaryota</taxon>
        <taxon>Fungi</taxon>
        <taxon>Dikarya</taxon>
        <taxon>Ascomycota</taxon>
        <taxon>Pezizomycotina</taxon>
        <taxon>Leotiomycetes</taxon>
        <taxon>Helotiales</taxon>
        <taxon>Helotiaceae</taxon>
        <taxon>Hymenoscyphus</taxon>
    </lineage>
</organism>
<dbReference type="InterPro" id="IPR024937">
    <property type="entry name" value="Domain_X"/>
</dbReference>
<feature type="domain" description="Domain X" evidence="1">
    <location>
        <begin position="145"/>
        <end position="212"/>
    </location>
</feature>
<dbReference type="Proteomes" id="UP000696280">
    <property type="component" value="Unassembled WGS sequence"/>
</dbReference>
<proteinExistence type="predicted"/>
<dbReference type="EMBL" id="CAJVRL010000130">
    <property type="protein sequence ID" value="CAG8962387.1"/>
    <property type="molecule type" value="Genomic_DNA"/>
</dbReference>